<evidence type="ECO:0000256" key="1">
    <source>
        <dbReference type="SAM" id="SignalP"/>
    </source>
</evidence>
<dbReference type="KEGG" id="plei:Q9312_18730"/>
<protein>
    <submittedName>
        <fullName evidence="2">Uncharacterized protein</fullName>
    </submittedName>
</protein>
<sequence length="162" mass="18509">MKRSSFVIFLIASILAPSLSANPFVGLKLSDLKGMKNPYGEVVKYDGYSERSKQQKNVVAFEQCRLVALSLPYFVDWVEKAKRANKDKKYSITLALEQVYYKHYPESGVYSDDEEYLDIYTKAAEAAFEFSKSESEMIQHTLSGCMSLDFELLDNFEMISSD</sequence>
<evidence type="ECO:0000313" key="3">
    <source>
        <dbReference type="Proteomes" id="UP001239782"/>
    </source>
</evidence>
<evidence type="ECO:0000313" key="2">
    <source>
        <dbReference type="EMBL" id="WMS87245.1"/>
    </source>
</evidence>
<feature type="signal peptide" evidence="1">
    <location>
        <begin position="1"/>
        <end position="21"/>
    </location>
</feature>
<dbReference type="EMBL" id="CP133548">
    <property type="protein sequence ID" value="WMS87245.1"/>
    <property type="molecule type" value="Genomic_DNA"/>
</dbReference>
<accession>A0AA51RTI7</accession>
<reference evidence="2 3" key="1">
    <citation type="submission" date="2023-08" db="EMBL/GenBank/DDBJ databases">
        <title>Pleionea litopenaei sp. nov., isolated from stomach of juvenile Litopenaeus vannamei.</title>
        <authorList>
            <person name="Rho A.M."/>
            <person name="Hwang C.Y."/>
        </authorList>
    </citation>
    <scope>NUCLEOTIDE SEQUENCE [LARGE SCALE GENOMIC DNA]</scope>
    <source>
        <strain evidence="2 3">HL-JVS1</strain>
    </source>
</reference>
<dbReference type="Proteomes" id="UP001239782">
    <property type="component" value="Chromosome"/>
</dbReference>
<keyword evidence="1" id="KW-0732">Signal</keyword>
<dbReference type="RefSeq" id="WP_309202385.1">
    <property type="nucleotide sequence ID" value="NZ_CP133548.1"/>
</dbReference>
<dbReference type="AlphaFoldDB" id="A0AA51RTI7"/>
<organism evidence="2 3">
    <name type="scientific">Pleionea litopenaei</name>
    <dbReference type="NCBI Taxonomy" id="3070815"/>
    <lineage>
        <taxon>Bacteria</taxon>
        <taxon>Pseudomonadati</taxon>
        <taxon>Pseudomonadota</taxon>
        <taxon>Gammaproteobacteria</taxon>
        <taxon>Oceanospirillales</taxon>
        <taxon>Pleioneaceae</taxon>
        <taxon>Pleionea</taxon>
    </lineage>
</organism>
<name>A0AA51RTI7_9GAMM</name>
<proteinExistence type="predicted"/>
<feature type="chain" id="PRO_5041460022" evidence="1">
    <location>
        <begin position="22"/>
        <end position="162"/>
    </location>
</feature>
<keyword evidence="3" id="KW-1185">Reference proteome</keyword>
<gene>
    <name evidence="2" type="ORF">Q9312_18730</name>
</gene>